<dbReference type="AlphaFoldDB" id="A0A7J0D7U8"/>
<dbReference type="EMBL" id="BJWL01000074">
    <property type="protein sequence ID" value="GFS29226.1"/>
    <property type="molecule type" value="Genomic_DNA"/>
</dbReference>
<gene>
    <name evidence="2" type="ORF">Acr_00g0005860</name>
</gene>
<organism evidence="2 3">
    <name type="scientific">Actinidia rufa</name>
    <dbReference type="NCBI Taxonomy" id="165716"/>
    <lineage>
        <taxon>Eukaryota</taxon>
        <taxon>Viridiplantae</taxon>
        <taxon>Streptophyta</taxon>
        <taxon>Embryophyta</taxon>
        <taxon>Tracheophyta</taxon>
        <taxon>Spermatophyta</taxon>
        <taxon>Magnoliopsida</taxon>
        <taxon>eudicotyledons</taxon>
        <taxon>Gunneridae</taxon>
        <taxon>Pentapetalae</taxon>
        <taxon>asterids</taxon>
        <taxon>Ericales</taxon>
        <taxon>Actinidiaceae</taxon>
        <taxon>Actinidia</taxon>
    </lineage>
</organism>
<sequence>MFNEGKMAWLKEWFVESSKWENTKPHPCARLVWLNCYGIPLHLWNYQTFSVIGRIWGEVIIPTDDTIKNLSFLVGKILISTSAMESINKVMELDNNGNLFQIRVMEEQLVVNTVLCTDCACSGCQVEASSLQKPLEDSNVQPLTQEDNGGERSGPRVIRSRK</sequence>
<reference evidence="3" key="1">
    <citation type="submission" date="2019-07" db="EMBL/GenBank/DDBJ databases">
        <title>De Novo Assembly of kiwifruit Actinidia rufa.</title>
        <authorList>
            <person name="Sugita-Konishi S."/>
            <person name="Sato K."/>
            <person name="Mori E."/>
            <person name="Abe Y."/>
            <person name="Kisaki G."/>
            <person name="Hamano K."/>
            <person name="Suezawa K."/>
            <person name="Otani M."/>
            <person name="Fukuda T."/>
            <person name="Manabe T."/>
            <person name="Gomi K."/>
            <person name="Tabuchi M."/>
            <person name="Akimitsu K."/>
            <person name="Kataoka I."/>
        </authorList>
    </citation>
    <scope>NUCLEOTIDE SEQUENCE [LARGE SCALE GENOMIC DNA]</scope>
    <source>
        <strain evidence="3">cv. Fuchu</strain>
    </source>
</reference>
<dbReference type="Proteomes" id="UP000585474">
    <property type="component" value="Unassembled WGS sequence"/>
</dbReference>
<name>A0A7J0D7U8_9ERIC</name>
<feature type="compositionally biased region" description="Polar residues" evidence="1">
    <location>
        <begin position="135"/>
        <end position="147"/>
    </location>
</feature>
<feature type="region of interest" description="Disordered" evidence="1">
    <location>
        <begin position="135"/>
        <end position="162"/>
    </location>
</feature>
<comment type="caution">
    <text evidence="2">The sequence shown here is derived from an EMBL/GenBank/DDBJ whole genome shotgun (WGS) entry which is preliminary data.</text>
</comment>
<evidence type="ECO:0000313" key="3">
    <source>
        <dbReference type="Proteomes" id="UP000585474"/>
    </source>
</evidence>
<protein>
    <recommendedName>
        <fullName evidence="4">DUF4283 domain-containing protein</fullName>
    </recommendedName>
</protein>
<evidence type="ECO:0008006" key="4">
    <source>
        <dbReference type="Google" id="ProtNLM"/>
    </source>
</evidence>
<accession>A0A7J0D7U8</accession>
<dbReference type="PANTHER" id="PTHR34427:SF5">
    <property type="entry name" value="DUF4283 DOMAIN-CONTAINING PROTEIN"/>
    <property type="match status" value="1"/>
</dbReference>
<dbReference type="PANTHER" id="PTHR34427">
    <property type="entry name" value="DUF4283 DOMAIN PROTEIN"/>
    <property type="match status" value="1"/>
</dbReference>
<proteinExistence type="predicted"/>
<dbReference type="OrthoDB" id="1722780at2759"/>
<evidence type="ECO:0000313" key="2">
    <source>
        <dbReference type="EMBL" id="GFS29226.1"/>
    </source>
</evidence>
<keyword evidence="3" id="KW-1185">Reference proteome</keyword>
<evidence type="ECO:0000256" key="1">
    <source>
        <dbReference type="SAM" id="MobiDB-lite"/>
    </source>
</evidence>